<dbReference type="InterPro" id="IPR036086">
    <property type="entry name" value="ParB/Sulfiredoxin_sf"/>
</dbReference>
<dbReference type="Gene3D" id="3.90.1530.10">
    <property type="entry name" value="Conserved hypothetical protein from pyrococcus furiosus pfu- 392566-001, ParB domain"/>
    <property type="match status" value="1"/>
</dbReference>
<organism evidence="2 3">
    <name type="scientific">Carbonactinospora thermoautotrophica</name>
    <dbReference type="NCBI Taxonomy" id="1469144"/>
    <lineage>
        <taxon>Bacteria</taxon>
        <taxon>Bacillati</taxon>
        <taxon>Actinomycetota</taxon>
        <taxon>Actinomycetes</taxon>
        <taxon>Kitasatosporales</taxon>
        <taxon>Carbonactinosporaceae</taxon>
        <taxon>Carbonactinospora</taxon>
    </lineage>
</organism>
<proteinExistence type="predicted"/>
<dbReference type="SUPFAM" id="SSF110849">
    <property type="entry name" value="ParB/Sulfiredoxin"/>
    <property type="match status" value="1"/>
</dbReference>
<dbReference type="Pfam" id="PF02195">
    <property type="entry name" value="ParB_N"/>
    <property type="match status" value="1"/>
</dbReference>
<gene>
    <name evidence="2" type="ORF">LI90_4344</name>
</gene>
<comment type="caution">
    <text evidence="2">The sequence shown here is derived from an EMBL/GenBank/DDBJ whole genome shotgun (WGS) entry which is preliminary data.</text>
</comment>
<keyword evidence="3" id="KW-1185">Reference proteome</keyword>
<keyword evidence="2" id="KW-0614">Plasmid</keyword>
<evidence type="ECO:0000259" key="1">
    <source>
        <dbReference type="SMART" id="SM00470"/>
    </source>
</evidence>
<dbReference type="RefSeq" id="WP_066892379.1">
    <property type="nucleotide sequence ID" value="NZ_LAXD01000002.1"/>
</dbReference>
<dbReference type="OrthoDB" id="9773060at2"/>
<dbReference type="SMART" id="SM00470">
    <property type="entry name" value="ParB"/>
    <property type="match status" value="1"/>
</dbReference>
<reference evidence="3" key="1">
    <citation type="submission" date="2015-04" db="EMBL/GenBank/DDBJ databases">
        <title>Physiological reanalysis, assessment of diazotrophy, and genome sequences of multiple isolates of Streptomyces thermoautotrophicus.</title>
        <authorList>
            <person name="MacKellar D.C."/>
            <person name="Lieber L."/>
            <person name="Norman J."/>
            <person name="Bolger A."/>
            <person name="Tobin C."/>
            <person name="Murray J.W."/>
            <person name="Chang R."/>
            <person name="Ford T."/>
            <person name="Nguyen P.Q."/>
            <person name="Woodward J."/>
            <person name="Permingeat H."/>
            <person name="Joshi N.S."/>
            <person name="Silver P.A."/>
            <person name="Usadel B."/>
            <person name="Rutherford A.W."/>
            <person name="Friesen M."/>
            <person name="Prell J."/>
        </authorList>
    </citation>
    <scope>NUCLEOTIDE SEQUENCE [LARGE SCALE GENOMIC DNA]</scope>
    <source>
        <strain evidence="3">H1</strain>
    </source>
</reference>
<evidence type="ECO:0000313" key="2">
    <source>
        <dbReference type="EMBL" id="KWW97372.1"/>
    </source>
</evidence>
<sequence length="208" mass="23172">MSEKIHPHLDSLRVPLDSLTPYHRNPRRHDLDTIVDSLQTNGQYRPIVANHGTHTGRPREILAGNGTWAAAKQLGWREIAVTWVDVDDVTAAKIVTVDNRASDLSTYDDAVLAELLDSLPDLDGTGYTPEDLDQLIANTLAAEEMPRSAGVGDPVVSYQIVFDNETQQATWYEYLRWLRREYPDLESIGERLQAHLGTLLAGEGGDDQ</sequence>
<dbReference type="AlphaFoldDB" id="A0A132MHP2"/>
<name>A0A132MHP2_9ACTN</name>
<evidence type="ECO:0000313" key="3">
    <source>
        <dbReference type="Proteomes" id="UP000070188"/>
    </source>
</evidence>
<dbReference type="EMBL" id="LAXD01000002">
    <property type="protein sequence ID" value="KWW97372.1"/>
    <property type="molecule type" value="Genomic_DNA"/>
</dbReference>
<feature type="domain" description="ParB-like N-terminal" evidence="1">
    <location>
        <begin position="12"/>
        <end position="100"/>
    </location>
</feature>
<dbReference type="PATRIC" id="fig|1469144.10.peg.19"/>
<dbReference type="Proteomes" id="UP000070188">
    <property type="component" value="Unassembled WGS sequence"/>
</dbReference>
<geneLocation type="plasmid" evidence="2">
    <name>unnamed</name>
</geneLocation>
<accession>A0A132MHP2</accession>
<protein>
    <submittedName>
        <fullName evidence="2">Phage protein</fullName>
    </submittedName>
</protein>
<dbReference type="InterPro" id="IPR003115">
    <property type="entry name" value="ParB_N"/>
</dbReference>